<dbReference type="Gene3D" id="3.40.800.10">
    <property type="entry name" value="Ureohydrolase domain"/>
    <property type="match status" value="1"/>
</dbReference>
<keyword evidence="2" id="KW-0378">Hydrolase</keyword>
<keyword evidence="3" id="KW-0464">Manganese</keyword>
<dbReference type="AlphaFoldDB" id="A0A939T7K8"/>
<dbReference type="InterPro" id="IPR023696">
    <property type="entry name" value="Ureohydrolase_dom_sf"/>
</dbReference>
<dbReference type="Proteomes" id="UP000669179">
    <property type="component" value="Unassembled WGS sequence"/>
</dbReference>
<dbReference type="GO" id="GO:0005829">
    <property type="term" value="C:cytosol"/>
    <property type="evidence" value="ECO:0007669"/>
    <property type="project" value="TreeGrafter"/>
</dbReference>
<evidence type="ECO:0000256" key="3">
    <source>
        <dbReference type="ARBA" id="ARBA00023211"/>
    </source>
</evidence>
<organism evidence="5 6">
    <name type="scientific">Actinomadura barringtoniae</name>
    <dbReference type="NCBI Taxonomy" id="1427535"/>
    <lineage>
        <taxon>Bacteria</taxon>
        <taxon>Bacillati</taxon>
        <taxon>Actinomycetota</taxon>
        <taxon>Actinomycetes</taxon>
        <taxon>Streptosporangiales</taxon>
        <taxon>Thermomonosporaceae</taxon>
        <taxon>Actinomadura</taxon>
    </lineage>
</organism>
<gene>
    <name evidence="5" type="ORF">J4573_19985</name>
</gene>
<evidence type="ECO:0000313" key="5">
    <source>
        <dbReference type="EMBL" id="MBO2449392.1"/>
    </source>
</evidence>
<dbReference type="InterPro" id="IPR006035">
    <property type="entry name" value="Ureohydrolase"/>
</dbReference>
<dbReference type="PANTHER" id="PTHR43782">
    <property type="entry name" value="ARGINASE"/>
    <property type="match status" value="1"/>
</dbReference>
<protein>
    <submittedName>
        <fullName evidence="5">Arginase family protein</fullName>
    </submittedName>
</protein>
<comment type="caution">
    <text evidence="5">The sequence shown here is derived from an EMBL/GenBank/DDBJ whole genome shotgun (WGS) entry which is preliminary data.</text>
</comment>
<sequence length="260" mass="27222">MPQWQGSGVARARELSKGAGLLAGTVPAGRHLVAEVPDERAPLRNGVEGLETLTAIAASARACLAEAGDDLVVTAGGDCGVELEPVAAASARYGDSLAVVWFDAHGDLNTPEASPSHAFHGMVLRTLVGEGPKELLPARPLRPEQVVLAGGRVLDDSEREFVERSGMRHVLPAQAVDAVAETGATSVYVHIDLDVLDPGAFASLSYPEPDGITPDELLAAVQALTARFTLVGLGITEYQPENEQDQQTLRTLVPQLLGVS</sequence>
<evidence type="ECO:0000256" key="4">
    <source>
        <dbReference type="PROSITE-ProRule" id="PRU00742"/>
    </source>
</evidence>
<dbReference type="RefSeq" id="WP_208257288.1">
    <property type="nucleotide sequence ID" value="NZ_JAGEOJ010000008.1"/>
</dbReference>
<dbReference type="EMBL" id="JAGEOJ010000008">
    <property type="protein sequence ID" value="MBO2449392.1"/>
    <property type="molecule type" value="Genomic_DNA"/>
</dbReference>
<dbReference type="GO" id="GO:0004053">
    <property type="term" value="F:arginase activity"/>
    <property type="evidence" value="ECO:0007669"/>
    <property type="project" value="TreeGrafter"/>
</dbReference>
<evidence type="ECO:0000313" key="6">
    <source>
        <dbReference type="Proteomes" id="UP000669179"/>
    </source>
</evidence>
<accession>A0A939T7K8</accession>
<reference evidence="5" key="1">
    <citation type="submission" date="2021-03" db="EMBL/GenBank/DDBJ databases">
        <authorList>
            <person name="Kanchanasin P."/>
            <person name="Saeng-In P."/>
            <person name="Phongsopitanun W."/>
            <person name="Yuki M."/>
            <person name="Kudo T."/>
            <person name="Ohkuma M."/>
            <person name="Tanasupawat S."/>
        </authorList>
    </citation>
    <scope>NUCLEOTIDE SEQUENCE</scope>
    <source>
        <strain evidence="5">GKU 128</strain>
    </source>
</reference>
<keyword evidence="6" id="KW-1185">Reference proteome</keyword>
<dbReference type="PRINTS" id="PR00116">
    <property type="entry name" value="ARGINASE"/>
</dbReference>
<evidence type="ECO:0000256" key="1">
    <source>
        <dbReference type="ARBA" id="ARBA00022723"/>
    </source>
</evidence>
<comment type="similarity">
    <text evidence="4">Belongs to the arginase family.</text>
</comment>
<dbReference type="SUPFAM" id="SSF52768">
    <property type="entry name" value="Arginase/deacetylase"/>
    <property type="match status" value="1"/>
</dbReference>
<dbReference type="CDD" id="cd09999">
    <property type="entry name" value="Arginase-like_1"/>
    <property type="match status" value="1"/>
</dbReference>
<name>A0A939T7K8_9ACTN</name>
<dbReference type="PANTHER" id="PTHR43782:SF3">
    <property type="entry name" value="ARGINASE"/>
    <property type="match status" value="1"/>
</dbReference>
<evidence type="ECO:0000256" key="2">
    <source>
        <dbReference type="ARBA" id="ARBA00022801"/>
    </source>
</evidence>
<dbReference type="GO" id="GO:0030145">
    <property type="term" value="F:manganese ion binding"/>
    <property type="evidence" value="ECO:0007669"/>
    <property type="project" value="TreeGrafter"/>
</dbReference>
<keyword evidence="1" id="KW-0479">Metal-binding</keyword>
<proteinExistence type="inferred from homology"/>
<dbReference type="Pfam" id="PF00491">
    <property type="entry name" value="Arginase"/>
    <property type="match status" value="1"/>
</dbReference>
<dbReference type="PROSITE" id="PS51409">
    <property type="entry name" value="ARGINASE_2"/>
    <property type="match status" value="1"/>
</dbReference>